<dbReference type="Gene3D" id="3.40.50.150">
    <property type="entry name" value="Vaccinia Virus protein VP39"/>
    <property type="match status" value="1"/>
</dbReference>
<dbReference type="PANTHER" id="PTHR12706">
    <property type="entry name" value="STRAWBERRY NOTCH-RELATED"/>
    <property type="match status" value="1"/>
</dbReference>
<dbReference type="Pfam" id="PF13871">
    <property type="entry name" value="Helicase_C_4"/>
    <property type="match status" value="1"/>
</dbReference>
<evidence type="ECO:0000313" key="5">
    <source>
        <dbReference type="Proteomes" id="UP000282837"/>
    </source>
</evidence>
<evidence type="ECO:0000259" key="3">
    <source>
        <dbReference type="Pfam" id="PF13872"/>
    </source>
</evidence>
<keyword evidence="5" id="KW-1185">Reference proteome</keyword>
<dbReference type="InterPro" id="IPR026937">
    <property type="entry name" value="SBNO_Helicase_C_dom"/>
</dbReference>
<dbReference type="EMBL" id="SACO01000007">
    <property type="protein sequence ID" value="RVU04754.1"/>
    <property type="molecule type" value="Genomic_DNA"/>
</dbReference>
<dbReference type="SUPFAM" id="SSF53335">
    <property type="entry name" value="S-adenosyl-L-methionine-dependent methyltransferases"/>
    <property type="match status" value="1"/>
</dbReference>
<evidence type="ECO:0000313" key="4">
    <source>
        <dbReference type="EMBL" id="RVU04754.1"/>
    </source>
</evidence>
<dbReference type="Pfam" id="PF13872">
    <property type="entry name" value="AAA_34"/>
    <property type="match status" value="1"/>
</dbReference>
<dbReference type="GO" id="GO:0032259">
    <property type="term" value="P:methylation"/>
    <property type="evidence" value="ECO:0007669"/>
    <property type="project" value="UniProtKB-KW"/>
</dbReference>
<dbReference type="OrthoDB" id="270332at2"/>
<feature type="domain" description="Strawberry notch helicase C" evidence="2">
    <location>
        <begin position="864"/>
        <end position="1117"/>
    </location>
</feature>
<evidence type="ECO:0000259" key="2">
    <source>
        <dbReference type="Pfam" id="PF13871"/>
    </source>
</evidence>
<evidence type="ECO:0000256" key="1">
    <source>
        <dbReference type="ARBA" id="ARBA00006992"/>
    </source>
</evidence>
<dbReference type="InterPro" id="IPR026741">
    <property type="entry name" value="SNO"/>
</dbReference>
<dbReference type="InterPro" id="IPR039187">
    <property type="entry name" value="SNO_AAA"/>
</dbReference>
<reference evidence="4 5" key="1">
    <citation type="submission" date="2019-01" db="EMBL/GenBank/DDBJ databases">
        <authorList>
            <person name="Chen W.-M."/>
        </authorList>
    </citation>
    <scope>NUCLEOTIDE SEQUENCE [LARGE SCALE GENOMIC DNA]</scope>
    <source>
        <strain evidence="4 5">FSY-9</strain>
    </source>
</reference>
<dbReference type="InterPro" id="IPR027417">
    <property type="entry name" value="P-loop_NTPase"/>
</dbReference>
<protein>
    <submittedName>
        <fullName evidence="4">Methylase</fullName>
    </submittedName>
</protein>
<feature type="domain" description="Strawberry notch AAA" evidence="3">
    <location>
        <begin position="372"/>
        <end position="689"/>
    </location>
</feature>
<dbReference type="GO" id="GO:0006355">
    <property type="term" value="P:regulation of DNA-templated transcription"/>
    <property type="evidence" value="ECO:0007669"/>
    <property type="project" value="InterPro"/>
</dbReference>
<name>A0A3S2Y8J3_9SPHN</name>
<organism evidence="4 5">
    <name type="scientific">Novosphingobium umbonatum</name>
    <dbReference type="NCBI Taxonomy" id="1908524"/>
    <lineage>
        <taxon>Bacteria</taxon>
        <taxon>Pseudomonadati</taxon>
        <taxon>Pseudomonadota</taxon>
        <taxon>Alphaproteobacteria</taxon>
        <taxon>Sphingomonadales</taxon>
        <taxon>Sphingomonadaceae</taxon>
        <taxon>Novosphingobium</taxon>
    </lineage>
</organism>
<dbReference type="InterPro" id="IPR029063">
    <property type="entry name" value="SAM-dependent_MTases_sf"/>
</dbReference>
<keyword evidence="4" id="KW-0808">Transferase</keyword>
<comment type="similarity">
    <text evidence="1">Belongs to the SBNO family.</text>
</comment>
<proteinExistence type="inferred from homology"/>
<sequence>MGPCLESGAKITRRVLNSAMEDAFGAGSTGGAWTQRDSFQMLEIAILGAMSGRKWSADPVLTLAALRDLETQLPTQTVRSQEQVEQQHFSTPLGLAWLAAYLADIQADDVVLEPSAGTGMLAVWARHAGSLYLNEINLVRQEILRRLFPGAVVTGYDAVRIGTHLTERPSVLLMNPPFARNTAGLEDPTTAVRHLAAALGVLKPNGRLVAIMPDSFQPHGRRAELFQRALQGASVAFHARLEGAFTKQGTSIPVRLLVIDKRAGAGSNAVINRSKIADLVPFLSKVPPRRRIECELPLRIALPIAAPKATSPLLGSFRSAGQKLSSVMPCGDANGAIPLAYTLRDTIADAEQAVGVYVAYRPQRLIFENATDHPTQMVESAAMASVALPAPSYVPQLPAKVIRDQVLSRAQLETLVHALDATSSDLTGRYRVPERGLELVPDAEGAIYRRGFFLGDGTGAGKGRQLASILMDQWLRGSRRHLWISESNALIEDARRDWQALGGITLDIQPLSKIKPEARIRQADGILFASYATLRSGTGEKTRLQQLLEWLTADFDGVILFDEAHAMGGVAGGEGRFGATKGSQQGIVGVELQNRLPRARVIYASATGASDVNNLAYAVRLGLWGEGTAFPDRTSFIARIREGGIAAMELVARELKAMGVYTARALSYAGVEYDILEHALTPRQIADFDAYADAWAIIHRNLEAALGASGVTDPLEGKTLNGQALSAARSRFESSKQRFFGQLLLSMKLPSLLPAIEDALATEHSVVIQLVSTAEALLDRRLADLSAEDRAEIQLDLSPREIVADYLDNAFPTRAMESYWDEDGNERSRPIVDEAGNPVHSQEALRIKAETLELLGALPPIVPALDAIISRFGTDAVAEITGRTRRLVTLPDGSQRLESRTANQSLADANAFMGGAKRILVFSDAGGTGRSYHASLDAKNQQRRMHFLLEPGWRADRAIQGLGRTNRTHQASAPVFRPVTTDCLGERRFISTIARRLDALGALTRGQRQTGGQNLFDPADNLESDYAREALTRWYHLLHQGKLTSIGFADFCERTGLQLEQEGCLTDNLPPIQRWLNRILALPIALQNAVFDEFLGLVEARIDAARKAGTFDAGVETLVADKLTIIKERILREDANGASTQLLTLEAQWAPKFTPLAEIVKRIGIKARLLRNGRSSRVAVLMPDRTRLMDDGTPVASFTLHRPGGLSWLTSDELAESHWDDCEREVFEQAWQAEADDLATKPYTERFYLATGRLLPIWNLLGDEAQVRRLVTQDGRSLLGRIVPAEAVNMLLDKLGIGDCIALSPEQLVDAALGGKVVPIDVLSGTSLKRSRVNGEQRLEVIGFDPRALLSWKAKGCFTEIIAYQTRLFMPVSSAREIVEALAA</sequence>
<keyword evidence="4" id="KW-0489">Methyltransferase</keyword>
<comment type="caution">
    <text evidence="4">The sequence shown here is derived from an EMBL/GenBank/DDBJ whole genome shotgun (WGS) entry which is preliminary data.</text>
</comment>
<dbReference type="PANTHER" id="PTHR12706:SF30">
    <property type="entry name" value="PROTEIN STRAWBERRY NOTCH-RELATED"/>
    <property type="match status" value="1"/>
</dbReference>
<dbReference type="GO" id="GO:0008168">
    <property type="term" value="F:methyltransferase activity"/>
    <property type="evidence" value="ECO:0007669"/>
    <property type="project" value="UniProtKB-KW"/>
</dbReference>
<gene>
    <name evidence="4" type="ORF">EOE18_10580</name>
</gene>
<accession>A0A3S2Y8J3</accession>
<dbReference type="SUPFAM" id="SSF52540">
    <property type="entry name" value="P-loop containing nucleoside triphosphate hydrolases"/>
    <property type="match status" value="1"/>
</dbReference>
<dbReference type="PRINTS" id="PR00507">
    <property type="entry name" value="N12N6MTFRASE"/>
</dbReference>
<dbReference type="Proteomes" id="UP000282837">
    <property type="component" value="Unassembled WGS sequence"/>
</dbReference>